<evidence type="ECO:0000313" key="1">
    <source>
        <dbReference type="EMBL" id="KAG8192836.1"/>
    </source>
</evidence>
<comment type="caution">
    <text evidence="1">The sequence shown here is derived from an EMBL/GenBank/DDBJ whole genome shotgun (WGS) entry which is preliminary data.</text>
</comment>
<proteinExistence type="predicted"/>
<reference evidence="1 2" key="1">
    <citation type="journal article" date="2022" name="Nat. Ecol. Evol.">
        <title>A masculinizing supergene underlies an exaggerated male reproductive morph in a spider.</title>
        <authorList>
            <person name="Hendrickx F."/>
            <person name="De Corte Z."/>
            <person name="Sonet G."/>
            <person name="Van Belleghem S.M."/>
            <person name="Kostlbacher S."/>
            <person name="Vangestel C."/>
        </authorList>
    </citation>
    <scope>NUCLEOTIDE SEQUENCE [LARGE SCALE GENOMIC DNA]</scope>
    <source>
        <strain evidence="1">W744_W776</strain>
    </source>
</reference>
<name>A0AAV6VB02_9ARAC</name>
<accession>A0AAV6VB02</accession>
<organism evidence="1 2">
    <name type="scientific">Oedothorax gibbosus</name>
    <dbReference type="NCBI Taxonomy" id="931172"/>
    <lineage>
        <taxon>Eukaryota</taxon>
        <taxon>Metazoa</taxon>
        <taxon>Ecdysozoa</taxon>
        <taxon>Arthropoda</taxon>
        <taxon>Chelicerata</taxon>
        <taxon>Arachnida</taxon>
        <taxon>Araneae</taxon>
        <taxon>Araneomorphae</taxon>
        <taxon>Entelegynae</taxon>
        <taxon>Araneoidea</taxon>
        <taxon>Linyphiidae</taxon>
        <taxon>Erigoninae</taxon>
        <taxon>Oedothorax</taxon>
    </lineage>
</organism>
<keyword evidence="2" id="KW-1185">Reference proteome</keyword>
<dbReference type="Proteomes" id="UP000827092">
    <property type="component" value="Unassembled WGS sequence"/>
</dbReference>
<dbReference type="EMBL" id="JAFNEN010000134">
    <property type="protein sequence ID" value="KAG8192836.1"/>
    <property type="molecule type" value="Genomic_DNA"/>
</dbReference>
<protein>
    <submittedName>
        <fullName evidence="1">Uncharacterized protein</fullName>
    </submittedName>
</protein>
<sequence>MHPNRILFFLQFASNASTIILQTGPYHPSHKFPSLKRPPFLATVSIIWRIGRVCMTSKDGGMVYGPPLALDPSSAGNNGEGEECISRSVSFLYSATGGRRGIGTDGFSYPLHFMYKILCV</sequence>
<gene>
    <name evidence="1" type="ORF">JTE90_014616</name>
</gene>
<dbReference type="AlphaFoldDB" id="A0AAV6VB02"/>
<evidence type="ECO:0000313" key="2">
    <source>
        <dbReference type="Proteomes" id="UP000827092"/>
    </source>
</evidence>